<protein>
    <recommendedName>
        <fullName evidence="1">VAN3-binding protein-like auxin canalisation domain-containing protein</fullName>
    </recommendedName>
</protein>
<reference evidence="2" key="1">
    <citation type="submission" date="2019-07" db="EMBL/GenBank/DDBJ databases">
        <authorList>
            <person name="Dittberner H."/>
        </authorList>
    </citation>
    <scope>NUCLEOTIDE SEQUENCE [LARGE SCALE GENOMIC DNA]</scope>
</reference>
<dbReference type="Pfam" id="PF05703">
    <property type="entry name" value="Auxin_canalis"/>
    <property type="match status" value="1"/>
</dbReference>
<organism evidence="2 3">
    <name type="scientific">Arabis nemorensis</name>
    <dbReference type="NCBI Taxonomy" id="586526"/>
    <lineage>
        <taxon>Eukaryota</taxon>
        <taxon>Viridiplantae</taxon>
        <taxon>Streptophyta</taxon>
        <taxon>Embryophyta</taxon>
        <taxon>Tracheophyta</taxon>
        <taxon>Spermatophyta</taxon>
        <taxon>Magnoliopsida</taxon>
        <taxon>eudicotyledons</taxon>
        <taxon>Gunneridae</taxon>
        <taxon>Pentapetalae</taxon>
        <taxon>rosids</taxon>
        <taxon>malvids</taxon>
        <taxon>Brassicales</taxon>
        <taxon>Brassicaceae</taxon>
        <taxon>Arabideae</taxon>
        <taxon>Arabis</taxon>
    </lineage>
</organism>
<dbReference type="OrthoDB" id="1744177at2759"/>
<accession>A0A565CGE9</accession>
<dbReference type="EMBL" id="CABITT030000007">
    <property type="protein sequence ID" value="VVB12727.1"/>
    <property type="molecule type" value="Genomic_DNA"/>
</dbReference>
<dbReference type="InterPro" id="IPR008546">
    <property type="entry name" value="VAN3-bd-like_auxin_canal"/>
</dbReference>
<proteinExistence type="predicted"/>
<evidence type="ECO:0000259" key="1">
    <source>
        <dbReference type="Pfam" id="PF05703"/>
    </source>
</evidence>
<name>A0A565CGE9_9BRAS</name>
<gene>
    <name evidence="2" type="ORF">ANE_LOCUS23171</name>
</gene>
<dbReference type="AlphaFoldDB" id="A0A565CGE9"/>
<sequence length="96" mass="11110">MEFLSRSWSLTTSEIAKALALKHRKQQDHFCAAAQNKTPPLLFPLLQISSWYHTVYPIFSIPIIKVGDFSFVSDHVTSSDLDHFKLWDIDFRQGRS</sequence>
<evidence type="ECO:0000313" key="2">
    <source>
        <dbReference type="EMBL" id="VVB12727.1"/>
    </source>
</evidence>
<keyword evidence="3" id="KW-1185">Reference proteome</keyword>
<comment type="caution">
    <text evidence="2">The sequence shown here is derived from an EMBL/GenBank/DDBJ whole genome shotgun (WGS) entry which is preliminary data.</text>
</comment>
<evidence type="ECO:0000313" key="3">
    <source>
        <dbReference type="Proteomes" id="UP000489600"/>
    </source>
</evidence>
<dbReference type="Proteomes" id="UP000489600">
    <property type="component" value="Unassembled WGS sequence"/>
</dbReference>
<feature type="domain" description="VAN3-binding protein-like auxin canalisation" evidence="1">
    <location>
        <begin position="1"/>
        <end position="42"/>
    </location>
</feature>